<dbReference type="Pfam" id="PF00005">
    <property type="entry name" value="ABC_tran"/>
    <property type="match status" value="1"/>
</dbReference>
<gene>
    <name evidence="5" type="ORF">I6H42_07915</name>
</gene>
<evidence type="ECO:0000256" key="3">
    <source>
        <dbReference type="ARBA" id="ARBA00022840"/>
    </source>
</evidence>
<dbReference type="InterPro" id="IPR017911">
    <property type="entry name" value="MacB-like_ATP-bd"/>
</dbReference>
<evidence type="ECO:0000256" key="1">
    <source>
        <dbReference type="ARBA" id="ARBA00022448"/>
    </source>
</evidence>
<dbReference type="AlphaFoldDB" id="A0AAQ0BW91"/>
<evidence type="ECO:0000313" key="6">
    <source>
        <dbReference type="Proteomes" id="UP000595220"/>
    </source>
</evidence>
<dbReference type="Gene3D" id="3.40.50.300">
    <property type="entry name" value="P-loop containing nucleotide triphosphate hydrolases"/>
    <property type="match status" value="1"/>
</dbReference>
<reference evidence="5 6" key="1">
    <citation type="submission" date="2020-12" db="EMBL/GenBank/DDBJ databases">
        <title>FDA dAtabase for Regulatory Grade micrObial Sequences (FDA-ARGOS): Supporting development and validation of Infectious Disease Dx tests.</title>
        <authorList>
            <person name="Sproer C."/>
            <person name="Gronow S."/>
            <person name="Severitt S."/>
            <person name="Schroder I."/>
            <person name="Tallon L."/>
            <person name="Sadzewicz L."/>
            <person name="Zhao X."/>
            <person name="Boylan J."/>
            <person name="Ott S."/>
            <person name="Bowen H."/>
            <person name="Vavikolanu K."/>
            <person name="Mehta A."/>
            <person name="Aluvathingal J."/>
            <person name="Nadendla S."/>
            <person name="Lowell S."/>
            <person name="Myers T."/>
            <person name="Yan Y."/>
            <person name="Sichtig H."/>
        </authorList>
    </citation>
    <scope>NUCLEOTIDE SEQUENCE [LARGE SCALE GENOMIC DNA]</scope>
    <source>
        <strain evidence="5 6">FDAARGOS_985</strain>
    </source>
</reference>
<dbReference type="InterPro" id="IPR003439">
    <property type="entry name" value="ABC_transporter-like_ATP-bd"/>
</dbReference>
<dbReference type="InterPro" id="IPR015854">
    <property type="entry name" value="ABC_transpr_LolD-like"/>
</dbReference>
<accession>A0AAQ0BW91</accession>
<dbReference type="InterPro" id="IPR003593">
    <property type="entry name" value="AAA+_ATPase"/>
</dbReference>
<dbReference type="SMART" id="SM00382">
    <property type="entry name" value="AAA"/>
    <property type="match status" value="1"/>
</dbReference>
<name>A0AAQ0BW91_9ACTO</name>
<dbReference type="GO" id="GO:0022857">
    <property type="term" value="F:transmembrane transporter activity"/>
    <property type="evidence" value="ECO:0007669"/>
    <property type="project" value="TreeGrafter"/>
</dbReference>
<proteinExistence type="predicted"/>
<keyword evidence="2" id="KW-0547">Nucleotide-binding</keyword>
<dbReference type="GO" id="GO:0005886">
    <property type="term" value="C:plasma membrane"/>
    <property type="evidence" value="ECO:0007669"/>
    <property type="project" value="TreeGrafter"/>
</dbReference>
<dbReference type="PANTHER" id="PTHR24220:SF685">
    <property type="entry name" value="ABC TRANSPORTER RELATED"/>
    <property type="match status" value="1"/>
</dbReference>
<dbReference type="PROSITE" id="PS50893">
    <property type="entry name" value="ABC_TRANSPORTER_2"/>
    <property type="match status" value="1"/>
</dbReference>
<keyword evidence="6" id="KW-1185">Reference proteome</keyword>
<sequence>MGSVVCARSVWKEIPHERGLLTVVRDCSFDAGPGMTSLVGRSGAGKTSLLHVLSGLDAPTRGAIAVDGVEVYALSEARRTQFIRDRVGFVFQDANLVPYLTLEENAVLPLELAGRRVNGAQAQLDLLFTRFSLARSRRTKAEAASGGEAQRCAIIRALITQPRVLFADEPTGALDSGNSQVVLEALRSIGDSGATVVIVTHDPVIASLSDRVAFMRDGRVTHVATDLSASEVLKGMNEQHEEVSDAQIRTQDLDQ</sequence>
<keyword evidence="1" id="KW-0813">Transport</keyword>
<protein>
    <submittedName>
        <fullName evidence="5">ABC transporter ATP-binding protein</fullName>
    </submittedName>
</protein>
<evidence type="ECO:0000256" key="2">
    <source>
        <dbReference type="ARBA" id="ARBA00022741"/>
    </source>
</evidence>
<dbReference type="EMBL" id="CP066065">
    <property type="protein sequence ID" value="QQC43691.1"/>
    <property type="molecule type" value="Genomic_DNA"/>
</dbReference>
<keyword evidence="3 5" id="KW-0067">ATP-binding</keyword>
<dbReference type="GO" id="GO:0016887">
    <property type="term" value="F:ATP hydrolysis activity"/>
    <property type="evidence" value="ECO:0007669"/>
    <property type="project" value="InterPro"/>
</dbReference>
<organism evidence="5 6">
    <name type="scientific">Schaalia meyeri</name>
    <dbReference type="NCBI Taxonomy" id="52773"/>
    <lineage>
        <taxon>Bacteria</taxon>
        <taxon>Bacillati</taxon>
        <taxon>Actinomycetota</taxon>
        <taxon>Actinomycetes</taxon>
        <taxon>Actinomycetales</taxon>
        <taxon>Actinomycetaceae</taxon>
        <taxon>Schaalia</taxon>
    </lineage>
</organism>
<dbReference type="Proteomes" id="UP000595220">
    <property type="component" value="Chromosome"/>
</dbReference>
<dbReference type="PANTHER" id="PTHR24220">
    <property type="entry name" value="IMPORT ATP-BINDING PROTEIN"/>
    <property type="match status" value="1"/>
</dbReference>
<feature type="domain" description="ABC transporter" evidence="4">
    <location>
        <begin position="5"/>
        <end position="242"/>
    </location>
</feature>
<dbReference type="InterPro" id="IPR027417">
    <property type="entry name" value="P-loop_NTPase"/>
</dbReference>
<dbReference type="RefSeq" id="WP_074633682.1">
    <property type="nucleotide sequence ID" value="NZ_CP066065.1"/>
</dbReference>
<dbReference type="GO" id="GO:0005524">
    <property type="term" value="F:ATP binding"/>
    <property type="evidence" value="ECO:0007669"/>
    <property type="project" value="UniProtKB-KW"/>
</dbReference>
<evidence type="ECO:0000313" key="5">
    <source>
        <dbReference type="EMBL" id="QQC43691.1"/>
    </source>
</evidence>
<dbReference type="CDD" id="cd03255">
    <property type="entry name" value="ABC_MJ0796_LolCDE_FtsE"/>
    <property type="match status" value="1"/>
</dbReference>
<evidence type="ECO:0000259" key="4">
    <source>
        <dbReference type="PROSITE" id="PS50893"/>
    </source>
</evidence>
<dbReference type="SUPFAM" id="SSF52540">
    <property type="entry name" value="P-loop containing nucleoside triphosphate hydrolases"/>
    <property type="match status" value="1"/>
</dbReference>